<dbReference type="InterPro" id="IPR011701">
    <property type="entry name" value="MFS"/>
</dbReference>
<feature type="transmembrane region" description="Helical" evidence="6">
    <location>
        <begin position="413"/>
        <end position="432"/>
    </location>
</feature>
<feature type="transmembrane region" description="Helical" evidence="6">
    <location>
        <begin position="480"/>
        <end position="499"/>
    </location>
</feature>
<feature type="transmembrane region" description="Helical" evidence="6">
    <location>
        <begin position="383"/>
        <end position="407"/>
    </location>
</feature>
<sequence>MLGFHRRTRSLIPVKDLAKYDKVPLEDEKEELEYDVEDNETLVDEVSEASDKARKRQLALIYIVFLAEAIMASSLQPQLQMLISDSDFCATLSTSYLRSTLDCAYAFGGTTGLFWGYMADRMGRRRVTLMGLWTMFICCLSMGFATDLVTCTLFRYFAGLASSTVVVTTLTMIGDLSKDFDERVQNVAFLPLIALFGSIGPIIQGMVSESLHSSGAVWERFPILGSQLACGSVVLSIAVTATIMLQETLPMDASSSVDDMDMDYEKAAFLSENDSDAPGITVIDYVRPDPITINQFMQAPSFLVLLASFSLLSLHAATFDVVLPHLGHQSSQDGGMGIPCPWLGLTVLIVKGVAGVTIKQVIPMAIEKFGLLRLYRSTSLLFPAVYIITPLLALAAASACTTNFVAVTSTLGLLVKHTLTGGANVLVALLVLNTTPDAYSAGTVVGIMQIANLFKALAVAVSGASFYFADDMSVSTTNLALWSCLAFFGACGAASAYFVRERPSVERDFPSEVLCWETCFDVDAEKSELDR</sequence>
<dbReference type="InterPro" id="IPR036259">
    <property type="entry name" value="MFS_trans_sf"/>
</dbReference>
<dbReference type="Gene3D" id="1.20.1250.20">
    <property type="entry name" value="MFS general substrate transporter like domains"/>
    <property type="match status" value="1"/>
</dbReference>
<keyword evidence="3 6" id="KW-0812">Transmembrane</keyword>
<dbReference type="GO" id="GO:0016020">
    <property type="term" value="C:membrane"/>
    <property type="evidence" value="ECO:0007669"/>
    <property type="project" value="UniProtKB-SubCell"/>
</dbReference>
<protein>
    <recommendedName>
        <fullName evidence="9">MFS general substrate transporter</fullName>
    </recommendedName>
</protein>
<feature type="transmembrane region" description="Helical" evidence="6">
    <location>
        <begin position="223"/>
        <end position="245"/>
    </location>
</feature>
<dbReference type="PANTHER" id="PTHR23504">
    <property type="entry name" value="MAJOR FACILITATOR SUPERFAMILY DOMAIN-CONTAINING PROTEIN 10"/>
    <property type="match status" value="1"/>
</dbReference>
<dbReference type="SUPFAM" id="SSF103473">
    <property type="entry name" value="MFS general substrate transporter"/>
    <property type="match status" value="1"/>
</dbReference>
<gene>
    <name evidence="7" type="ORF">GRF29_77g1966595</name>
</gene>
<evidence type="ECO:0000256" key="1">
    <source>
        <dbReference type="ARBA" id="ARBA00004141"/>
    </source>
</evidence>
<evidence type="ECO:0000256" key="6">
    <source>
        <dbReference type="SAM" id="Phobius"/>
    </source>
</evidence>
<feature type="transmembrane region" description="Helical" evidence="6">
    <location>
        <begin position="342"/>
        <end position="362"/>
    </location>
</feature>
<feature type="transmembrane region" description="Helical" evidence="6">
    <location>
        <begin position="302"/>
        <end position="322"/>
    </location>
</feature>
<proteinExistence type="predicted"/>
<comment type="caution">
    <text evidence="7">The sequence shown here is derived from an EMBL/GenBank/DDBJ whole genome shotgun (WGS) entry which is preliminary data.</text>
</comment>
<feature type="transmembrane region" description="Helical" evidence="6">
    <location>
        <begin position="444"/>
        <end position="468"/>
    </location>
</feature>
<evidence type="ECO:0000256" key="5">
    <source>
        <dbReference type="ARBA" id="ARBA00023136"/>
    </source>
</evidence>
<reference evidence="7 8" key="1">
    <citation type="submission" date="2021-02" db="EMBL/GenBank/DDBJ databases">
        <title>Genome assembly of Pseudopithomyces chartarum.</title>
        <authorList>
            <person name="Jauregui R."/>
            <person name="Singh J."/>
            <person name="Voisey C."/>
        </authorList>
    </citation>
    <scope>NUCLEOTIDE SEQUENCE [LARGE SCALE GENOMIC DNA]</scope>
    <source>
        <strain evidence="7 8">AGR01</strain>
    </source>
</reference>
<evidence type="ECO:0000313" key="7">
    <source>
        <dbReference type="EMBL" id="KAK3208779.1"/>
    </source>
</evidence>
<keyword evidence="5 6" id="KW-0472">Membrane</keyword>
<name>A0AAN6M0K8_9PLEO</name>
<feature type="transmembrane region" description="Helical" evidence="6">
    <location>
        <begin position="127"/>
        <end position="144"/>
    </location>
</feature>
<dbReference type="PANTHER" id="PTHR23504:SF6">
    <property type="entry name" value="MULTIDRUG TRANSPORTER, PUTATIVE (AFU_ORTHOLOGUE AFUA_4G08740)-RELATED"/>
    <property type="match status" value="1"/>
</dbReference>
<feature type="transmembrane region" description="Helical" evidence="6">
    <location>
        <begin position="58"/>
        <end position="76"/>
    </location>
</feature>
<dbReference type="GO" id="GO:0022857">
    <property type="term" value="F:transmembrane transporter activity"/>
    <property type="evidence" value="ECO:0007669"/>
    <property type="project" value="InterPro"/>
</dbReference>
<keyword evidence="8" id="KW-1185">Reference proteome</keyword>
<evidence type="ECO:0000256" key="2">
    <source>
        <dbReference type="ARBA" id="ARBA00022448"/>
    </source>
</evidence>
<dbReference type="Proteomes" id="UP001280581">
    <property type="component" value="Unassembled WGS sequence"/>
</dbReference>
<evidence type="ECO:0000256" key="3">
    <source>
        <dbReference type="ARBA" id="ARBA00022692"/>
    </source>
</evidence>
<evidence type="ECO:0000313" key="8">
    <source>
        <dbReference type="Proteomes" id="UP001280581"/>
    </source>
</evidence>
<feature type="transmembrane region" description="Helical" evidence="6">
    <location>
        <begin position="186"/>
        <end position="203"/>
    </location>
</feature>
<keyword evidence="2" id="KW-0813">Transport</keyword>
<accession>A0AAN6M0K8</accession>
<dbReference type="AlphaFoldDB" id="A0AAN6M0K8"/>
<evidence type="ECO:0000256" key="4">
    <source>
        <dbReference type="ARBA" id="ARBA00022989"/>
    </source>
</evidence>
<organism evidence="7 8">
    <name type="scientific">Pseudopithomyces chartarum</name>
    <dbReference type="NCBI Taxonomy" id="1892770"/>
    <lineage>
        <taxon>Eukaryota</taxon>
        <taxon>Fungi</taxon>
        <taxon>Dikarya</taxon>
        <taxon>Ascomycota</taxon>
        <taxon>Pezizomycotina</taxon>
        <taxon>Dothideomycetes</taxon>
        <taxon>Pleosporomycetidae</taxon>
        <taxon>Pleosporales</taxon>
        <taxon>Massarineae</taxon>
        <taxon>Didymosphaeriaceae</taxon>
        <taxon>Pseudopithomyces</taxon>
    </lineage>
</organism>
<keyword evidence="4 6" id="KW-1133">Transmembrane helix</keyword>
<feature type="transmembrane region" description="Helical" evidence="6">
    <location>
        <begin position="96"/>
        <end position="115"/>
    </location>
</feature>
<comment type="subcellular location">
    <subcellularLocation>
        <location evidence="1">Membrane</location>
        <topology evidence="1">Multi-pass membrane protein</topology>
    </subcellularLocation>
</comment>
<dbReference type="Pfam" id="PF07690">
    <property type="entry name" value="MFS_1"/>
    <property type="match status" value="1"/>
</dbReference>
<dbReference type="EMBL" id="WVTA01000007">
    <property type="protein sequence ID" value="KAK3208779.1"/>
    <property type="molecule type" value="Genomic_DNA"/>
</dbReference>
<feature type="transmembrane region" description="Helical" evidence="6">
    <location>
        <begin position="156"/>
        <end position="174"/>
    </location>
</feature>
<evidence type="ECO:0008006" key="9">
    <source>
        <dbReference type="Google" id="ProtNLM"/>
    </source>
</evidence>